<dbReference type="InterPro" id="IPR001254">
    <property type="entry name" value="Trypsin_dom"/>
</dbReference>
<comment type="function">
    <text evidence="16">Protein C is a vitamin K-dependent serine protease that regulates blood coagulation by inactivating factors Va and VIIIa in the presence of calcium ions and phospholipids. Exerts a protective effect on the endothelial cell barrier function.</text>
</comment>
<evidence type="ECO:0000256" key="19">
    <source>
        <dbReference type="ARBA" id="ARBA00040219"/>
    </source>
</evidence>
<dbReference type="PANTHER" id="PTHR24264:SF15">
    <property type="entry name" value="RIKEN CDNA 2210010C04 GENE"/>
    <property type="match status" value="1"/>
</dbReference>
<dbReference type="Gene3D" id="2.40.10.10">
    <property type="entry name" value="Trypsin-like serine proteases"/>
    <property type="match status" value="2"/>
</dbReference>
<dbReference type="GO" id="GO:0005783">
    <property type="term" value="C:endoplasmic reticulum"/>
    <property type="evidence" value="ECO:0007669"/>
    <property type="project" value="UniProtKB-SubCell"/>
</dbReference>
<evidence type="ECO:0000256" key="17">
    <source>
        <dbReference type="ARBA" id="ARBA00038868"/>
    </source>
</evidence>
<protein>
    <recommendedName>
        <fullName evidence="19">Vitamin K-dependent protein C</fullName>
        <ecNumber evidence="17">3.4.21.4</ecNumber>
        <ecNumber evidence="18">3.4.21.69</ecNumber>
    </recommendedName>
    <alternativeName>
        <fullName evidence="22">Anticoagulant protein C</fullName>
    </alternativeName>
    <alternativeName>
        <fullName evidence="20">Autoprothrombin IIA</fullName>
    </alternativeName>
    <alternativeName>
        <fullName evidence="21">Blood coagulation factor XIV</fullName>
    </alternativeName>
</protein>
<dbReference type="SUPFAM" id="SSF50494">
    <property type="entry name" value="Trypsin-like serine proteases"/>
    <property type="match status" value="1"/>
</dbReference>
<keyword evidence="7" id="KW-0378">Hydrolase</keyword>
<comment type="subcellular location">
    <subcellularLocation>
        <location evidence="1">Endoplasmic reticulum</location>
    </subcellularLocation>
    <subcellularLocation>
        <location evidence="2">Golgi apparatus</location>
    </subcellularLocation>
    <subcellularLocation>
        <location evidence="3">Secreted</location>
    </subcellularLocation>
</comment>
<evidence type="ECO:0000256" key="18">
    <source>
        <dbReference type="ARBA" id="ARBA00038995"/>
    </source>
</evidence>
<evidence type="ECO:0000256" key="16">
    <source>
        <dbReference type="ARBA" id="ARBA00037553"/>
    </source>
</evidence>
<dbReference type="GO" id="GO:0005794">
    <property type="term" value="C:Golgi apparatus"/>
    <property type="evidence" value="ECO:0007669"/>
    <property type="project" value="UniProtKB-SubCell"/>
</dbReference>
<evidence type="ECO:0000256" key="5">
    <source>
        <dbReference type="ARBA" id="ARBA00022670"/>
    </source>
</evidence>
<feature type="non-terminal residue" evidence="24">
    <location>
        <position position="151"/>
    </location>
</feature>
<dbReference type="CDD" id="cd00190">
    <property type="entry name" value="Tryp_SPc"/>
    <property type="match status" value="1"/>
</dbReference>
<evidence type="ECO:0000256" key="21">
    <source>
        <dbReference type="ARBA" id="ARBA00042403"/>
    </source>
</evidence>
<evidence type="ECO:0000256" key="13">
    <source>
        <dbReference type="ARBA" id="ARBA00023180"/>
    </source>
</evidence>
<evidence type="ECO:0000259" key="23">
    <source>
        <dbReference type="PROSITE" id="PS50240"/>
    </source>
</evidence>
<evidence type="ECO:0000313" key="24">
    <source>
        <dbReference type="EMBL" id="KAI5618334.1"/>
    </source>
</evidence>
<keyword evidence="4" id="KW-0964">Secreted</keyword>
<keyword evidence="25" id="KW-1185">Reference proteome</keyword>
<dbReference type="InterPro" id="IPR043504">
    <property type="entry name" value="Peptidase_S1_PA_chymotrypsin"/>
</dbReference>
<evidence type="ECO:0000256" key="14">
    <source>
        <dbReference type="ARBA" id="ARBA00036045"/>
    </source>
</evidence>
<evidence type="ECO:0000256" key="4">
    <source>
        <dbReference type="ARBA" id="ARBA00022525"/>
    </source>
</evidence>
<evidence type="ECO:0000256" key="11">
    <source>
        <dbReference type="ARBA" id="ARBA00023084"/>
    </source>
</evidence>
<dbReference type="GO" id="GO:0004252">
    <property type="term" value="F:serine-type endopeptidase activity"/>
    <property type="evidence" value="ECO:0007669"/>
    <property type="project" value="UniProtKB-EC"/>
</dbReference>
<evidence type="ECO:0000256" key="1">
    <source>
        <dbReference type="ARBA" id="ARBA00004240"/>
    </source>
</evidence>
<evidence type="ECO:0000256" key="2">
    <source>
        <dbReference type="ARBA" id="ARBA00004555"/>
    </source>
</evidence>
<dbReference type="EC" id="3.4.21.69" evidence="18"/>
<keyword evidence="5 24" id="KW-0645">Protease</keyword>
<dbReference type="PROSITE" id="PS50240">
    <property type="entry name" value="TRYPSIN_DOM"/>
    <property type="match status" value="1"/>
</dbReference>
<name>A0AAD5AKB6_SILAS</name>
<comment type="caution">
    <text evidence="24">The sequence shown here is derived from an EMBL/GenBank/DDBJ whole genome shotgun (WGS) entry which is preliminary data.</text>
</comment>
<reference evidence="24" key="1">
    <citation type="submission" date="2018-07" db="EMBL/GenBank/DDBJ databases">
        <title>Comparative genomics of catfishes provides insights into carnivory and benthic adaptation.</title>
        <authorList>
            <person name="Zhang Y."/>
            <person name="Wang D."/>
            <person name="Peng Z."/>
            <person name="Zheng S."/>
            <person name="Shao F."/>
            <person name="Tao W."/>
        </authorList>
    </citation>
    <scope>NUCLEOTIDE SEQUENCE</scope>
    <source>
        <strain evidence="24">Chongqing</strain>
    </source>
</reference>
<dbReference type="EC" id="3.4.21.4" evidence="17"/>
<evidence type="ECO:0000256" key="15">
    <source>
        <dbReference type="ARBA" id="ARBA00036320"/>
    </source>
</evidence>
<evidence type="ECO:0000256" key="20">
    <source>
        <dbReference type="ARBA" id="ARBA00041306"/>
    </source>
</evidence>
<evidence type="ECO:0000256" key="3">
    <source>
        <dbReference type="ARBA" id="ARBA00004613"/>
    </source>
</evidence>
<dbReference type="InterPro" id="IPR050127">
    <property type="entry name" value="Serine_Proteases_S1"/>
</dbReference>
<gene>
    <name evidence="24" type="ORF">C0J50_22316</name>
</gene>
<evidence type="ECO:0000256" key="9">
    <source>
        <dbReference type="ARBA" id="ARBA00022825"/>
    </source>
</evidence>
<evidence type="ECO:0000256" key="6">
    <source>
        <dbReference type="ARBA" id="ARBA00022696"/>
    </source>
</evidence>
<evidence type="ECO:0000256" key="12">
    <source>
        <dbReference type="ARBA" id="ARBA00023157"/>
    </source>
</evidence>
<evidence type="ECO:0000256" key="8">
    <source>
        <dbReference type="ARBA" id="ARBA00022824"/>
    </source>
</evidence>
<dbReference type="AlphaFoldDB" id="A0AAD5AKB6"/>
<keyword evidence="9" id="KW-0720">Serine protease</keyword>
<evidence type="ECO:0000313" key="25">
    <source>
        <dbReference type="Proteomes" id="UP001205998"/>
    </source>
</evidence>
<sequence length="151" mass="16356">YNNDIALIKLASPLTFNAGVMPVCLPAQDSELQNSGWVSGFGTTETYKTSNHLSYIALPTVDQEVCFLSFNGKKAKESVVSTLTENMFCAGLPEGGKDTCKGDSGSGFVTKKNDVFYVAGIVSWGVGCGRPGRYGVYTRVARYTNWIQKIM</sequence>
<dbReference type="InterPro" id="IPR009003">
    <property type="entry name" value="Peptidase_S1_PA"/>
</dbReference>
<keyword evidence="11" id="KW-0094">Blood coagulation</keyword>
<dbReference type="GO" id="GO:0006508">
    <property type="term" value="P:proteolysis"/>
    <property type="evidence" value="ECO:0007669"/>
    <property type="project" value="UniProtKB-KW"/>
</dbReference>
<dbReference type="GO" id="GO:0005615">
    <property type="term" value="C:extracellular space"/>
    <property type="evidence" value="ECO:0007669"/>
    <property type="project" value="TreeGrafter"/>
</dbReference>
<evidence type="ECO:0000256" key="22">
    <source>
        <dbReference type="ARBA" id="ARBA00042906"/>
    </source>
</evidence>
<proteinExistence type="predicted"/>
<keyword evidence="12" id="KW-1015">Disulfide bond</keyword>
<feature type="domain" description="Peptidase S1" evidence="23">
    <location>
        <begin position="1"/>
        <end position="151"/>
    </location>
</feature>
<evidence type="ECO:0000256" key="10">
    <source>
        <dbReference type="ARBA" id="ARBA00023034"/>
    </source>
</evidence>
<keyword evidence="13" id="KW-0325">Glycoprotein</keyword>
<accession>A0AAD5AKB6</accession>
<comment type="catalytic activity">
    <reaction evidence="15">
        <text>Preferential cleavage: Arg-|-Xaa, Lys-|-Xaa.</text>
        <dbReference type="EC" id="3.4.21.4"/>
    </reaction>
</comment>
<keyword evidence="6" id="KW-0356">Hemostasis</keyword>
<dbReference type="FunFam" id="2.40.10.10:FF:000011">
    <property type="entry name" value="Coagulation factor X"/>
    <property type="match status" value="1"/>
</dbReference>
<dbReference type="SMART" id="SM00020">
    <property type="entry name" value="Tryp_SPc"/>
    <property type="match status" value="1"/>
</dbReference>
<dbReference type="EMBL" id="MU551696">
    <property type="protein sequence ID" value="KAI5618334.1"/>
    <property type="molecule type" value="Genomic_DNA"/>
</dbReference>
<feature type="non-terminal residue" evidence="24">
    <location>
        <position position="1"/>
    </location>
</feature>
<evidence type="ECO:0000256" key="7">
    <source>
        <dbReference type="ARBA" id="ARBA00022801"/>
    </source>
</evidence>
<dbReference type="PANTHER" id="PTHR24264">
    <property type="entry name" value="TRYPSIN-RELATED"/>
    <property type="match status" value="1"/>
</dbReference>
<dbReference type="Pfam" id="PF00089">
    <property type="entry name" value="Trypsin"/>
    <property type="match status" value="1"/>
</dbReference>
<dbReference type="Proteomes" id="UP001205998">
    <property type="component" value="Unassembled WGS sequence"/>
</dbReference>
<keyword evidence="10" id="KW-0333">Golgi apparatus</keyword>
<organism evidence="24 25">
    <name type="scientific">Silurus asotus</name>
    <name type="common">Amur catfish</name>
    <name type="synonym">Parasilurus asotus</name>
    <dbReference type="NCBI Taxonomy" id="30991"/>
    <lineage>
        <taxon>Eukaryota</taxon>
        <taxon>Metazoa</taxon>
        <taxon>Chordata</taxon>
        <taxon>Craniata</taxon>
        <taxon>Vertebrata</taxon>
        <taxon>Euteleostomi</taxon>
        <taxon>Actinopterygii</taxon>
        <taxon>Neopterygii</taxon>
        <taxon>Teleostei</taxon>
        <taxon>Ostariophysi</taxon>
        <taxon>Siluriformes</taxon>
        <taxon>Siluridae</taxon>
        <taxon>Silurus</taxon>
    </lineage>
</organism>
<keyword evidence="8" id="KW-0256">Endoplasmic reticulum</keyword>
<dbReference type="GO" id="GO:0007596">
    <property type="term" value="P:blood coagulation"/>
    <property type="evidence" value="ECO:0007669"/>
    <property type="project" value="UniProtKB-KW"/>
</dbReference>
<comment type="catalytic activity">
    <reaction evidence="14">
        <text>Degradation of blood coagulation factors Va and VIIIa.</text>
        <dbReference type="EC" id="3.4.21.69"/>
    </reaction>
</comment>